<evidence type="ECO:0000313" key="2">
    <source>
        <dbReference type="EMBL" id="POP15846.1"/>
    </source>
</evidence>
<proteinExistence type="predicted"/>
<dbReference type="AlphaFoldDB" id="A0AAP8PU99"/>
<dbReference type="SUPFAM" id="SSF49401">
    <property type="entry name" value="Bacterial adhesins"/>
    <property type="match status" value="1"/>
</dbReference>
<evidence type="ECO:0000259" key="1">
    <source>
        <dbReference type="Pfam" id="PF00419"/>
    </source>
</evidence>
<dbReference type="Gene3D" id="2.60.40.1090">
    <property type="entry name" value="Fimbrial-type adhesion domain"/>
    <property type="match status" value="1"/>
</dbReference>
<accession>A0AAP8PU99</accession>
<name>A0AAP8PU99_SERMA</name>
<organism evidence="2">
    <name type="scientific">Serratia marcescens</name>
    <dbReference type="NCBI Taxonomy" id="615"/>
    <lineage>
        <taxon>Bacteria</taxon>
        <taxon>Pseudomonadati</taxon>
        <taxon>Pseudomonadota</taxon>
        <taxon>Gammaproteobacteria</taxon>
        <taxon>Enterobacterales</taxon>
        <taxon>Yersiniaceae</taxon>
        <taxon>Serratia</taxon>
    </lineage>
</organism>
<gene>
    <name evidence="2" type="ORF">C3R40_15920</name>
</gene>
<dbReference type="InterPro" id="IPR008966">
    <property type="entry name" value="Adhesion_dom_sf"/>
</dbReference>
<dbReference type="GO" id="GO:0009289">
    <property type="term" value="C:pilus"/>
    <property type="evidence" value="ECO:0007669"/>
    <property type="project" value="InterPro"/>
</dbReference>
<dbReference type="InterPro" id="IPR036937">
    <property type="entry name" value="Adhesion_dom_fimbrial_sf"/>
</dbReference>
<reference evidence="2" key="1">
    <citation type="submission" date="2018-01" db="EMBL/GenBank/DDBJ databases">
        <title>The opportunistic pathogen Serratia marcescens is an overlooked threat to honeybees.</title>
        <authorList>
            <person name="Raymann K."/>
            <person name="Shaffer Z."/>
            <person name="Coon K."/>
            <person name="Salisbury S."/>
            <person name="Moran N.A."/>
        </authorList>
    </citation>
    <scope>NUCLEOTIDE SEQUENCE [LARGE SCALE GENOMIC DNA]</scope>
    <source>
        <strain evidence="2">KZ19</strain>
    </source>
</reference>
<feature type="domain" description="Fimbrial-type adhesion" evidence="1">
    <location>
        <begin position="39"/>
        <end position="176"/>
    </location>
</feature>
<dbReference type="Pfam" id="PF00419">
    <property type="entry name" value="Fimbrial"/>
    <property type="match status" value="1"/>
</dbReference>
<protein>
    <recommendedName>
        <fullName evidence="1">Fimbrial-type adhesion domain-containing protein</fullName>
    </recommendedName>
</protein>
<sequence length="177" mass="18626">MQMKIMNMEKMNMVRGSGLAAMICVGLLTMGAAQAVNVKFTGKLVEQPTCTLNEGKDISVDFANVAINKIDGVAYKKMEIPYSVSCNGGSAGYGDLKVKLGFAPVSWGDSKPLQSSVGNLGLRITQGTGDTTYVSDTKLIIDAANPTKLYAVPIARPGTMLVGADFTGTATLTAEYE</sequence>
<dbReference type="GO" id="GO:0007155">
    <property type="term" value="P:cell adhesion"/>
    <property type="evidence" value="ECO:0007669"/>
    <property type="project" value="InterPro"/>
</dbReference>
<dbReference type="EMBL" id="PQGI01000012">
    <property type="protein sequence ID" value="POP15846.1"/>
    <property type="molecule type" value="Genomic_DNA"/>
</dbReference>
<dbReference type="InterPro" id="IPR000259">
    <property type="entry name" value="Adhesion_dom_fimbrial"/>
</dbReference>
<comment type="caution">
    <text evidence="2">The sequence shown here is derived from an EMBL/GenBank/DDBJ whole genome shotgun (WGS) entry which is preliminary data.</text>
</comment>